<accession>A0A9W9T3R1</accession>
<proteinExistence type="predicted"/>
<keyword evidence="2" id="KW-1185">Reference proteome</keyword>
<evidence type="ECO:0000313" key="2">
    <source>
        <dbReference type="Proteomes" id="UP001150942"/>
    </source>
</evidence>
<evidence type="ECO:0000313" key="1">
    <source>
        <dbReference type="EMBL" id="KAJ5208354.1"/>
    </source>
</evidence>
<dbReference type="OrthoDB" id="4453902at2759"/>
<sequence>MRTKTQADFLDFLKGLLQQLEACESDYPSPDYLERLQIQSVQVDIADNQTIQFDPCFFQPYPEGILHKYEATDEDGRMPRLSTPTLAQVLEEVREEYSNDEEILEIAKSQHEQILEWKTFDDWYSDGRDVYSHINWHLTTLRKGELGLFRLSDLVPHRYWR</sequence>
<dbReference type="Proteomes" id="UP001150942">
    <property type="component" value="Unassembled WGS sequence"/>
</dbReference>
<dbReference type="EMBL" id="JAPQKQ010000002">
    <property type="protein sequence ID" value="KAJ5208354.1"/>
    <property type="molecule type" value="Genomic_DNA"/>
</dbReference>
<protein>
    <submittedName>
        <fullName evidence="1">Uncharacterized protein</fullName>
    </submittedName>
</protein>
<organism evidence="1 2">
    <name type="scientific">Penicillium cf. viridicatum</name>
    <dbReference type="NCBI Taxonomy" id="2972119"/>
    <lineage>
        <taxon>Eukaryota</taxon>
        <taxon>Fungi</taxon>
        <taxon>Dikarya</taxon>
        <taxon>Ascomycota</taxon>
        <taxon>Pezizomycotina</taxon>
        <taxon>Eurotiomycetes</taxon>
        <taxon>Eurotiomycetidae</taxon>
        <taxon>Eurotiales</taxon>
        <taxon>Aspergillaceae</taxon>
        <taxon>Penicillium</taxon>
    </lineage>
</organism>
<name>A0A9W9T3R1_9EURO</name>
<dbReference type="AlphaFoldDB" id="A0A9W9T3R1"/>
<reference evidence="1" key="1">
    <citation type="submission" date="2022-11" db="EMBL/GenBank/DDBJ databases">
        <authorList>
            <person name="Petersen C."/>
        </authorList>
    </citation>
    <scope>NUCLEOTIDE SEQUENCE</scope>
    <source>
        <strain evidence="1">IBT 20477</strain>
    </source>
</reference>
<gene>
    <name evidence="1" type="ORF">N7449_002733</name>
</gene>
<comment type="caution">
    <text evidence="1">The sequence shown here is derived from an EMBL/GenBank/DDBJ whole genome shotgun (WGS) entry which is preliminary data.</text>
</comment>
<reference evidence="1" key="2">
    <citation type="journal article" date="2023" name="IMA Fungus">
        <title>Comparative genomic study of the Penicillium genus elucidates a diverse pangenome and 15 lateral gene transfer events.</title>
        <authorList>
            <person name="Petersen C."/>
            <person name="Sorensen T."/>
            <person name="Nielsen M.R."/>
            <person name="Sondergaard T.E."/>
            <person name="Sorensen J.L."/>
            <person name="Fitzpatrick D.A."/>
            <person name="Frisvad J.C."/>
            <person name="Nielsen K.L."/>
        </authorList>
    </citation>
    <scope>NUCLEOTIDE SEQUENCE</scope>
    <source>
        <strain evidence="1">IBT 20477</strain>
    </source>
</reference>